<sequence>MDDDLDELLDEVEKKFFYSDSTRSESRTDSTNTPKYPREKDNKRSDPEDIDALLEELLDEDYDGSTPVETEPIPKGSKVEGKSLSQSEDKKCRPVFLGGTSIPNGVGTLLSQRSCDQLRCTSCDFRVLMFEDQEWDSSCDYLFLRYKDLYVYQLDHPTRVLEWTSGKTICVAGFGPDRNEILELHLPPKLFADENKGLCAERDFKVVHGGFSDGPVHRLRHIQGTRCVVTNNGRSSSLQVWDVGDDESDVFRRTSSIEGAAPLAGQAAGERGSQVAAGPSPQPCVLHGALLGHVQLSQLASGDTCYTLETDSSEPLSALQFVSPWVFLACCRNGNLFAVDTRSPSLPPPTPVPPPPEASTDPVHWGMHATAGADVAGCRVARLSSGAEVVVSDLRNPGGPARRALLEVPADGSAGDHLRVSWAPALEDCLAVSGFDGGVQVFSVSTWGPEAREQRALFQHRGHSVLPSERSAPVRTTAHAWHPDRPRTLLSAATDGSVHVWDWVHPGAAQD</sequence>
<dbReference type="GO" id="GO:0031122">
    <property type="term" value="P:cytoplasmic microtubule organization"/>
    <property type="evidence" value="ECO:0007669"/>
    <property type="project" value="TreeGrafter"/>
</dbReference>
<proteinExistence type="predicted"/>
<evidence type="ECO:0000256" key="2">
    <source>
        <dbReference type="SAM" id="MobiDB-lite"/>
    </source>
</evidence>
<gene>
    <name evidence="3" type="primary">wdr73</name>
</gene>
<dbReference type="InterPro" id="IPR001680">
    <property type="entry name" value="WD40_rpt"/>
</dbReference>
<accession>A0A8C5BK06</accession>
<feature type="compositionally biased region" description="Basic and acidic residues" evidence="2">
    <location>
        <begin position="16"/>
        <end position="28"/>
    </location>
</feature>
<feature type="compositionally biased region" description="Acidic residues" evidence="2">
    <location>
        <begin position="48"/>
        <end position="63"/>
    </location>
</feature>
<feature type="compositionally biased region" description="Basic and acidic residues" evidence="2">
    <location>
        <begin position="77"/>
        <end position="86"/>
    </location>
</feature>
<dbReference type="Proteomes" id="UP000694546">
    <property type="component" value="Chromosome 11"/>
</dbReference>
<dbReference type="GO" id="GO:0005829">
    <property type="term" value="C:cytosol"/>
    <property type="evidence" value="ECO:0007669"/>
    <property type="project" value="TreeGrafter"/>
</dbReference>
<evidence type="ECO:0008006" key="5">
    <source>
        <dbReference type="Google" id="ProtNLM"/>
    </source>
</evidence>
<reference evidence="3" key="2">
    <citation type="submission" date="2025-09" db="UniProtKB">
        <authorList>
            <consortium name="Ensembl"/>
        </authorList>
    </citation>
    <scope>IDENTIFICATION</scope>
</reference>
<dbReference type="PANTHER" id="PTHR46947">
    <property type="entry name" value="WD REPEAT-CONTAINING PROTEIN 73"/>
    <property type="match status" value="1"/>
</dbReference>
<dbReference type="InterPro" id="IPR015943">
    <property type="entry name" value="WD40/YVTN_repeat-like_dom_sf"/>
</dbReference>
<reference evidence="3" key="1">
    <citation type="submission" date="2025-08" db="UniProtKB">
        <authorList>
            <consortium name="Ensembl"/>
        </authorList>
    </citation>
    <scope>IDENTIFICATION</scope>
</reference>
<dbReference type="InterPro" id="IPR029239">
    <property type="entry name" value="CFAP418"/>
</dbReference>
<dbReference type="Pfam" id="PF14996">
    <property type="entry name" value="RMP"/>
    <property type="match status" value="1"/>
</dbReference>
<dbReference type="PROSITE" id="PS50082">
    <property type="entry name" value="WD_REPEATS_2"/>
    <property type="match status" value="1"/>
</dbReference>
<name>A0A8C5BK06_GADMO</name>
<dbReference type="InterPro" id="IPR042795">
    <property type="entry name" value="Wdr73"/>
</dbReference>
<evidence type="ECO:0000256" key="1">
    <source>
        <dbReference type="PROSITE-ProRule" id="PRU00221"/>
    </source>
</evidence>
<organism evidence="3 4">
    <name type="scientific">Gadus morhua</name>
    <name type="common">Atlantic cod</name>
    <dbReference type="NCBI Taxonomy" id="8049"/>
    <lineage>
        <taxon>Eukaryota</taxon>
        <taxon>Metazoa</taxon>
        <taxon>Chordata</taxon>
        <taxon>Craniata</taxon>
        <taxon>Vertebrata</taxon>
        <taxon>Euteleostomi</taxon>
        <taxon>Actinopterygii</taxon>
        <taxon>Neopterygii</taxon>
        <taxon>Teleostei</taxon>
        <taxon>Neoteleostei</taxon>
        <taxon>Acanthomorphata</taxon>
        <taxon>Zeiogadaria</taxon>
        <taxon>Gadariae</taxon>
        <taxon>Gadiformes</taxon>
        <taxon>Gadoidei</taxon>
        <taxon>Gadidae</taxon>
        <taxon>Gadus</taxon>
    </lineage>
</organism>
<keyword evidence="4" id="KW-1185">Reference proteome</keyword>
<dbReference type="AlphaFoldDB" id="A0A8C5BK06"/>
<protein>
    <recommendedName>
        <fullName evidence="5">WD repeat-containing protein 73</fullName>
    </recommendedName>
</protein>
<feature type="compositionally biased region" description="Basic and acidic residues" evidence="2">
    <location>
        <begin position="36"/>
        <end position="47"/>
    </location>
</feature>
<dbReference type="SMR" id="A0A8C5BK06"/>
<evidence type="ECO:0000313" key="4">
    <source>
        <dbReference type="Proteomes" id="UP000694546"/>
    </source>
</evidence>
<dbReference type="GO" id="GO:0000922">
    <property type="term" value="C:spindle pole"/>
    <property type="evidence" value="ECO:0007669"/>
    <property type="project" value="TreeGrafter"/>
</dbReference>
<evidence type="ECO:0000313" key="3">
    <source>
        <dbReference type="Ensembl" id="ENSGMOP00000045288.1"/>
    </source>
</evidence>
<dbReference type="PANTHER" id="PTHR46947:SF1">
    <property type="entry name" value="WD REPEAT-CONTAINING PROTEIN 73"/>
    <property type="match status" value="1"/>
</dbReference>
<dbReference type="Gene3D" id="2.130.10.10">
    <property type="entry name" value="YVTN repeat-like/Quinoprotein amine dehydrogenase"/>
    <property type="match status" value="1"/>
</dbReference>
<feature type="region of interest" description="Disordered" evidence="2">
    <location>
        <begin position="16"/>
        <end position="86"/>
    </location>
</feature>
<dbReference type="Ensembl" id="ENSGMOT00000060659.1">
    <property type="protein sequence ID" value="ENSGMOP00000045288.1"/>
    <property type="gene ID" value="ENSGMOG00000017990.2"/>
</dbReference>
<keyword evidence="1" id="KW-0853">WD repeat</keyword>
<dbReference type="InterPro" id="IPR036322">
    <property type="entry name" value="WD40_repeat_dom_sf"/>
</dbReference>
<dbReference type="SUPFAM" id="SSF50978">
    <property type="entry name" value="WD40 repeat-like"/>
    <property type="match status" value="1"/>
</dbReference>
<dbReference type="GeneTree" id="ENSGT00390000006173"/>
<feature type="repeat" description="WD" evidence="1">
    <location>
        <begin position="480"/>
        <end position="502"/>
    </location>
</feature>